<feature type="chain" id="PRO_5020418196" evidence="2">
    <location>
        <begin position="26"/>
        <end position="265"/>
    </location>
</feature>
<evidence type="ECO:0000256" key="1">
    <source>
        <dbReference type="ARBA" id="ARBA00022729"/>
    </source>
</evidence>
<evidence type="ECO:0000313" key="5">
    <source>
        <dbReference type="Proteomes" id="UP000295357"/>
    </source>
</evidence>
<gene>
    <name evidence="4" type="ORF">DFR39_11025</name>
</gene>
<name>A0A4R6MU77_9BURK</name>
<reference evidence="4 5" key="1">
    <citation type="submission" date="2019-03" db="EMBL/GenBank/DDBJ databases">
        <title>Genomic Encyclopedia of Type Strains, Phase IV (KMG-IV): sequencing the most valuable type-strain genomes for metagenomic binning, comparative biology and taxonomic classification.</title>
        <authorList>
            <person name="Goeker M."/>
        </authorList>
    </citation>
    <scope>NUCLEOTIDE SEQUENCE [LARGE SCALE GENOMIC DNA]</scope>
    <source>
        <strain evidence="4 5">DSM 25082</strain>
    </source>
</reference>
<protein>
    <submittedName>
        <fullName evidence="4">Amino acid ABC transporter substrate-binding protein (PAAT family)</fullName>
    </submittedName>
</protein>
<accession>A0A4R6MU77</accession>
<sequence length="265" mass="28325">MHTFLRQPLLGLLLSLLLAPGLALGAGAEAPATGEPGEAAAPLQLCLSEFAPFNASGLSEGGPLGRIAVQAFARAGIRAELRFMPWARVIKEAEAAQCLIAGLWRNEARDQLYAYAGPYYQVELGYFTLKSLPRPAEPLSRAQASRICVQRGAYLPAALQEHQSLLQMNLDLSGCLRMLATGRVDTAFGARAAGQHYLDSAAGRDLGGSIAWRGPALELKDHMLAIRKTHPQREALIQAFNRGLAQLRADGSYQRLLSAGGLSGP</sequence>
<evidence type="ECO:0000256" key="2">
    <source>
        <dbReference type="SAM" id="SignalP"/>
    </source>
</evidence>
<dbReference type="PANTHER" id="PTHR35936:SF25">
    <property type="entry name" value="ABC TRANSPORTER SUBSTRATE-BINDING PROTEIN"/>
    <property type="match status" value="1"/>
</dbReference>
<dbReference type="RefSeq" id="WP_133605137.1">
    <property type="nucleotide sequence ID" value="NZ_JAUFPJ010000011.1"/>
</dbReference>
<keyword evidence="1 2" id="KW-0732">Signal</keyword>
<dbReference type="InterPro" id="IPR001638">
    <property type="entry name" value="Solute-binding_3/MltF_N"/>
</dbReference>
<dbReference type="Proteomes" id="UP000295357">
    <property type="component" value="Unassembled WGS sequence"/>
</dbReference>
<feature type="domain" description="Solute-binding protein family 3/N-terminal" evidence="3">
    <location>
        <begin position="67"/>
        <end position="257"/>
    </location>
</feature>
<dbReference type="Pfam" id="PF00497">
    <property type="entry name" value="SBP_bac_3"/>
    <property type="match status" value="1"/>
</dbReference>
<comment type="caution">
    <text evidence="4">The sequence shown here is derived from an EMBL/GenBank/DDBJ whole genome shotgun (WGS) entry which is preliminary data.</text>
</comment>
<evidence type="ECO:0000313" key="4">
    <source>
        <dbReference type="EMBL" id="TDP05601.1"/>
    </source>
</evidence>
<dbReference type="OrthoDB" id="8907081at2"/>
<dbReference type="AlphaFoldDB" id="A0A4R6MU77"/>
<keyword evidence="5" id="KW-1185">Reference proteome</keyword>
<dbReference type="EMBL" id="SNXE01000010">
    <property type="protein sequence ID" value="TDP05601.1"/>
    <property type="molecule type" value="Genomic_DNA"/>
</dbReference>
<dbReference type="SUPFAM" id="SSF53850">
    <property type="entry name" value="Periplasmic binding protein-like II"/>
    <property type="match status" value="1"/>
</dbReference>
<evidence type="ECO:0000259" key="3">
    <source>
        <dbReference type="Pfam" id="PF00497"/>
    </source>
</evidence>
<feature type="signal peptide" evidence="2">
    <location>
        <begin position="1"/>
        <end position="25"/>
    </location>
</feature>
<dbReference type="PANTHER" id="PTHR35936">
    <property type="entry name" value="MEMBRANE-BOUND LYTIC MUREIN TRANSGLYCOSYLASE F"/>
    <property type="match status" value="1"/>
</dbReference>
<dbReference type="Gene3D" id="3.40.190.10">
    <property type="entry name" value="Periplasmic binding protein-like II"/>
    <property type="match status" value="2"/>
</dbReference>
<proteinExistence type="predicted"/>
<organism evidence="4 5">
    <name type="scientific">Roseateles asaccharophilus</name>
    <dbReference type="NCBI Taxonomy" id="582607"/>
    <lineage>
        <taxon>Bacteria</taxon>
        <taxon>Pseudomonadati</taxon>
        <taxon>Pseudomonadota</taxon>
        <taxon>Betaproteobacteria</taxon>
        <taxon>Burkholderiales</taxon>
        <taxon>Sphaerotilaceae</taxon>
        <taxon>Roseateles</taxon>
    </lineage>
</organism>